<reference evidence="1 2" key="1">
    <citation type="journal article" date="2014" name="Nat. Genet.">
        <title>Genome sequence of the hot pepper provides insights into the evolution of pungency in Capsicum species.</title>
        <authorList>
            <person name="Kim S."/>
            <person name="Park M."/>
            <person name="Yeom S.I."/>
            <person name="Kim Y.M."/>
            <person name="Lee J.M."/>
            <person name="Lee H.A."/>
            <person name="Seo E."/>
            <person name="Choi J."/>
            <person name="Cheong K."/>
            <person name="Kim K.T."/>
            <person name="Jung K."/>
            <person name="Lee G.W."/>
            <person name="Oh S.K."/>
            <person name="Bae C."/>
            <person name="Kim S.B."/>
            <person name="Lee H.Y."/>
            <person name="Kim S.Y."/>
            <person name="Kim M.S."/>
            <person name="Kang B.C."/>
            <person name="Jo Y.D."/>
            <person name="Yang H.B."/>
            <person name="Jeong H.J."/>
            <person name="Kang W.H."/>
            <person name="Kwon J.K."/>
            <person name="Shin C."/>
            <person name="Lim J.Y."/>
            <person name="Park J.H."/>
            <person name="Huh J.H."/>
            <person name="Kim J.S."/>
            <person name="Kim B.D."/>
            <person name="Cohen O."/>
            <person name="Paran I."/>
            <person name="Suh M.C."/>
            <person name="Lee S.B."/>
            <person name="Kim Y.K."/>
            <person name="Shin Y."/>
            <person name="Noh S.J."/>
            <person name="Park J."/>
            <person name="Seo Y.S."/>
            <person name="Kwon S.Y."/>
            <person name="Kim H.A."/>
            <person name="Park J.M."/>
            <person name="Kim H.J."/>
            <person name="Choi S.B."/>
            <person name="Bosland P.W."/>
            <person name="Reeves G."/>
            <person name="Jo S.H."/>
            <person name="Lee B.W."/>
            <person name="Cho H.T."/>
            <person name="Choi H.S."/>
            <person name="Lee M.S."/>
            <person name="Yu Y."/>
            <person name="Do Choi Y."/>
            <person name="Park B.S."/>
            <person name="van Deynze A."/>
            <person name="Ashrafi H."/>
            <person name="Hill T."/>
            <person name="Kim W.T."/>
            <person name="Pai H.S."/>
            <person name="Ahn H.K."/>
            <person name="Yeam I."/>
            <person name="Giovannoni J.J."/>
            <person name="Rose J.K."/>
            <person name="Sorensen I."/>
            <person name="Lee S.J."/>
            <person name="Kim R.W."/>
            <person name="Choi I.Y."/>
            <person name="Choi B.S."/>
            <person name="Lim J.S."/>
            <person name="Lee Y.H."/>
            <person name="Choi D."/>
        </authorList>
    </citation>
    <scope>NUCLEOTIDE SEQUENCE [LARGE SCALE GENOMIC DNA]</scope>
    <source>
        <strain evidence="2">cv. CM334</strain>
    </source>
</reference>
<comment type="caution">
    <text evidence="1">The sequence shown here is derived from an EMBL/GenBank/DDBJ whole genome shotgun (WGS) entry which is preliminary data.</text>
</comment>
<dbReference type="OMA" id="NDQWFLS"/>
<gene>
    <name evidence="1" type="ORF">T459_23808</name>
</gene>
<sequence>MKCIFQRKWDEIQEKVDKIEKMNKEKEIKLLFKQLVEEKNITEFDSGNTKGLLKLFATTLGKIKERKEQFNLQHQPSQLHNSPSNFKLLDENVSQSPCPMEDLINDQWFLSPCLLTKTVLA</sequence>
<dbReference type="AlphaFoldDB" id="A0A2G2YTG7"/>
<evidence type="ECO:0000313" key="2">
    <source>
        <dbReference type="Proteomes" id="UP000222542"/>
    </source>
</evidence>
<accession>A0A2G2YTG7</accession>
<dbReference type="Proteomes" id="UP000222542">
    <property type="component" value="Unassembled WGS sequence"/>
</dbReference>
<reference evidence="1 2" key="2">
    <citation type="journal article" date="2017" name="Genome Biol.">
        <title>New reference genome sequences of hot pepper reveal the massive evolution of plant disease-resistance genes by retroduplication.</title>
        <authorList>
            <person name="Kim S."/>
            <person name="Park J."/>
            <person name="Yeom S.I."/>
            <person name="Kim Y.M."/>
            <person name="Seo E."/>
            <person name="Kim K.T."/>
            <person name="Kim M.S."/>
            <person name="Lee J.M."/>
            <person name="Cheong K."/>
            <person name="Shin H.S."/>
            <person name="Kim S.B."/>
            <person name="Han K."/>
            <person name="Lee J."/>
            <person name="Park M."/>
            <person name="Lee H.A."/>
            <person name="Lee H.Y."/>
            <person name="Lee Y."/>
            <person name="Oh S."/>
            <person name="Lee J.H."/>
            <person name="Choi E."/>
            <person name="Choi E."/>
            <person name="Lee S.E."/>
            <person name="Jeon J."/>
            <person name="Kim H."/>
            <person name="Choi G."/>
            <person name="Song H."/>
            <person name="Lee J."/>
            <person name="Lee S.C."/>
            <person name="Kwon J.K."/>
            <person name="Lee H.Y."/>
            <person name="Koo N."/>
            <person name="Hong Y."/>
            <person name="Kim R.W."/>
            <person name="Kang W.H."/>
            <person name="Huh J.H."/>
            <person name="Kang B.C."/>
            <person name="Yang T.J."/>
            <person name="Lee Y.H."/>
            <person name="Bennetzen J.L."/>
            <person name="Choi D."/>
        </authorList>
    </citation>
    <scope>NUCLEOTIDE SEQUENCE [LARGE SCALE GENOMIC DNA]</scope>
    <source>
        <strain evidence="2">cv. CM334</strain>
    </source>
</reference>
<protein>
    <submittedName>
        <fullName evidence="1">Uncharacterized protein</fullName>
    </submittedName>
</protein>
<dbReference type="EMBL" id="AYRZ02000009">
    <property type="protein sequence ID" value="PHT73023.1"/>
    <property type="molecule type" value="Genomic_DNA"/>
</dbReference>
<name>A0A2G2YTG7_CAPAN</name>
<proteinExistence type="predicted"/>
<dbReference type="Gramene" id="PHT73023">
    <property type="protein sequence ID" value="PHT73023"/>
    <property type="gene ID" value="T459_23808"/>
</dbReference>
<evidence type="ECO:0000313" key="1">
    <source>
        <dbReference type="EMBL" id="PHT73023.1"/>
    </source>
</evidence>
<organism evidence="1 2">
    <name type="scientific">Capsicum annuum</name>
    <name type="common">Capsicum pepper</name>
    <dbReference type="NCBI Taxonomy" id="4072"/>
    <lineage>
        <taxon>Eukaryota</taxon>
        <taxon>Viridiplantae</taxon>
        <taxon>Streptophyta</taxon>
        <taxon>Embryophyta</taxon>
        <taxon>Tracheophyta</taxon>
        <taxon>Spermatophyta</taxon>
        <taxon>Magnoliopsida</taxon>
        <taxon>eudicotyledons</taxon>
        <taxon>Gunneridae</taxon>
        <taxon>Pentapetalae</taxon>
        <taxon>asterids</taxon>
        <taxon>lamiids</taxon>
        <taxon>Solanales</taxon>
        <taxon>Solanaceae</taxon>
        <taxon>Solanoideae</taxon>
        <taxon>Capsiceae</taxon>
        <taxon>Capsicum</taxon>
    </lineage>
</organism>
<keyword evidence="2" id="KW-1185">Reference proteome</keyword>